<gene>
    <name evidence="6" type="ORF">F0170_23970</name>
</gene>
<keyword evidence="3" id="KW-0274">FAD</keyword>
<dbReference type="PANTHER" id="PTHR43004:SF19">
    <property type="entry name" value="BINDING MONOOXYGENASE, PUTATIVE (JCVI)-RELATED"/>
    <property type="match status" value="1"/>
</dbReference>
<reference evidence="6 7" key="1">
    <citation type="submission" date="2019-09" db="EMBL/GenBank/DDBJ databases">
        <title>The draft genomes of Allium pathogen Pseudomonas sp.</title>
        <authorList>
            <person name="Fujikawa T."/>
            <person name="Sawada H."/>
        </authorList>
    </citation>
    <scope>NUCLEOTIDE SEQUENCE [LARGE SCALE GENOMIC DNA]</scope>
    <source>
        <strain evidence="6 7">MAFF 730085</strain>
    </source>
</reference>
<evidence type="ECO:0000256" key="4">
    <source>
        <dbReference type="SAM" id="Phobius"/>
    </source>
</evidence>
<feature type="domain" description="FAD-binding" evidence="5">
    <location>
        <begin position="8"/>
        <end position="341"/>
    </location>
</feature>
<dbReference type="Proteomes" id="UP000325438">
    <property type="component" value="Unassembled WGS sequence"/>
</dbReference>
<dbReference type="PANTHER" id="PTHR43004">
    <property type="entry name" value="TRK SYSTEM POTASSIUM UPTAKE PROTEIN"/>
    <property type="match status" value="1"/>
</dbReference>
<dbReference type="Gene3D" id="3.30.70.2450">
    <property type="match status" value="1"/>
</dbReference>
<dbReference type="InterPro" id="IPR036188">
    <property type="entry name" value="FAD/NAD-bd_sf"/>
</dbReference>
<evidence type="ECO:0000256" key="3">
    <source>
        <dbReference type="ARBA" id="ARBA00022827"/>
    </source>
</evidence>
<name>A0A5N7JZE6_9PSED</name>
<evidence type="ECO:0000256" key="1">
    <source>
        <dbReference type="ARBA" id="ARBA00001974"/>
    </source>
</evidence>
<dbReference type="RefSeq" id="WP_152751296.1">
    <property type="nucleotide sequence ID" value="NZ_VUBA01000171.1"/>
</dbReference>
<dbReference type="AlphaFoldDB" id="A0A5N7JZE6"/>
<accession>A0A5N7JZE6</accession>
<comment type="caution">
    <text evidence="6">The sequence shown here is derived from an EMBL/GenBank/DDBJ whole genome shotgun (WGS) entry which is preliminary data.</text>
</comment>
<proteinExistence type="predicted"/>
<evidence type="ECO:0000313" key="7">
    <source>
        <dbReference type="Proteomes" id="UP000325438"/>
    </source>
</evidence>
<dbReference type="EMBL" id="VUBA01000171">
    <property type="protein sequence ID" value="MPQ86768.1"/>
    <property type="molecule type" value="Genomic_DNA"/>
</dbReference>
<evidence type="ECO:0000259" key="5">
    <source>
        <dbReference type="Pfam" id="PF01494"/>
    </source>
</evidence>
<organism evidence="6 7">
    <name type="scientific">Pseudomonas kitaguniensis</name>
    <dbReference type="NCBI Taxonomy" id="2607908"/>
    <lineage>
        <taxon>Bacteria</taxon>
        <taxon>Pseudomonadati</taxon>
        <taxon>Pseudomonadota</taxon>
        <taxon>Gammaproteobacteria</taxon>
        <taxon>Pseudomonadales</taxon>
        <taxon>Pseudomonadaceae</taxon>
        <taxon>Pseudomonas</taxon>
    </lineage>
</organism>
<keyword evidence="4" id="KW-0812">Transmembrane</keyword>
<dbReference type="GO" id="GO:0071949">
    <property type="term" value="F:FAD binding"/>
    <property type="evidence" value="ECO:0007669"/>
    <property type="project" value="InterPro"/>
</dbReference>
<evidence type="ECO:0000256" key="2">
    <source>
        <dbReference type="ARBA" id="ARBA00022630"/>
    </source>
</evidence>
<dbReference type="PRINTS" id="PR00420">
    <property type="entry name" value="RNGMNOXGNASE"/>
</dbReference>
<dbReference type="SUPFAM" id="SSF51905">
    <property type="entry name" value="FAD/NAD(P)-binding domain"/>
    <property type="match status" value="1"/>
</dbReference>
<dbReference type="Gene3D" id="3.50.50.60">
    <property type="entry name" value="FAD/NAD(P)-binding domain"/>
    <property type="match status" value="1"/>
</dbReference>
<comment type="cofactor">
    <cofactor evidence="1">
        <name>FAD</name>
        <dbReference type="ChEBI" id="CHEBI:57692"/>
    </cofactor>
</comment>
<evidence type="ECO:0000313" key="6">
    <source>
        <dbReference type="EMBL" id="MPQ86768.1"/>
    </source>
</evidence>
<keyword evidence="4" id="KW-0472">Membrane</keyword>
<dbReference type="InterPro" id="IPR002938">
    <property type="entry name" value="FAD-bd"/>
</dbReference>
<dbReference type="InterPro" id="IPR050641">
    <property type="entry name" value="RIFMO-like"/>
</dbReference>
<keyword evidence="2" id="KW-0285">Flavoprotein</keyword>
<dbReference type="GO" id="GO:0016709">
    <property type="term" value="F:oxidoreductase activity, acting on paired donors, with incorporation or reduction of molecular oxygen, NAD(P)H as one donor, and incorporation of one atom of oxygen"/>
    <property type="evidence" value="ECO:0007669"/>
    <property type="project" value="UniProtKB-ARBA"/>
</dbReference>
<protein>
    <recommendedName>
        <fullName evidence="5">FAD-binding domain-containing protein</fullName>
    </recommendedName>
</protein>
<sequence>MHAKEQESKVLIVGAGPVGMLLALELALYGIRARVISKAPRVSAHSKATIVWPRILELMDRTGVSEAIVREGHYFDQMNYYSNKKRVGLIRFNTLTDTPYPFGITIPQAKTERILETALKTQAVAIEYGCEFVSGEQNDDGVTVTLRDTSGVESRSRYDWVVGADGFQSDVRSAFEFDFSGYSMPIRLAITDAELTGQTTSSEAAYYMHKSGNMVLAPLGDGVFRVGASVPQGYTGDQPDREFFNTLLEHRVPGVKKLGEMKFSGIFTAHVRTANTFKNKRVFIVGDAAHAMSPSGAQGLNTGFQDAVNLGWKLGGVMNGSLSPDILETYTRERLDSVNRVSALSTSLAKMSLYQYTPQIALRDAAFRVASLTKVLENYVSPRFAQLDSIIGSDIKNSFSGKKKRLSAGDRIPLSWTENWQAPVLAKDAYSILLWPGKTYVYEAWSDFSREVSSTMRAHKVINLGAMPLGRLLDRLGHRPQSIIVRPDGHIQSVISLDASAYSKSINAITHALPHSLSLTQKQVG</sequence>
<feature type="transmembrane region" description="Helical" evidence="4">
    <location>
        <begin position="12"/>
        <end position="31"/>
    </location>
</feature>
<keyword evidence="4" id="KW-1133">Transmembrane helix</keyword>
<dbReference type="Pfam" id="PF01494">
    <property type="entry name" value="FAD_binding_3"/>
    <property type="match status" value="1"/>
</dbReference>